<sequence length="66" mass="7525">KSVKNKADCVSLKNAGEHSPLCRFCKDITMMLRIFEQKNKTAVSPRPFSLHKILINRLKAIARNTI</sequence>
<proteinExistence type="predicted"/>
<protein>
    <submittedName>
        <fullName evidence="1">Uncharacterized protein</fullName>
    </submittedName>
</protein>
<reference evidence="1" key="1">
    <citation type="journal article" date="2013" name="Environ. Microbiol.">
        <title>Microbiota from the distal guts of lean and obese adolescents exhibit partial functional redundancy besides clear differences in community structure.</title>
        <authorList>
            <person name="Ferrer M."/>
            <person name="Ruiz A."/>
            <person name="Lanza F."/>
            <person name="Haange S.B."/>
            <person name="Oberbach A."/>
            <person name="Till H."/>
            <person name="Bargiela R."/>
            <person name="Campoy C."/>
            <person name="Segura M.T."/>
            <person name="Richter M."/>
            <person name="von Bergen M."/>
            <person name="Seifert J."/>
            <person name="Suarez A."/>
        </authorList>
    </citation>
    <scope>NUCLEOTIDE SEQUENCE</scope>
</reference>
<evidence type="ECO:0000313" key="1">
    <source>
        <dbReference type="EMBL" id="EKC47545.1"/>
    </source>
</evidence>
<feature type="non-terminal residue" evidence="1">
    <location>
        <position position="1"/>
    </location>
</feature>
<dbReference type="EMBL" id="AJWZ01010752">
    <property type="protein sequence ID" value="EKC47545.1"/>
    <property type="molecule type" value="Genomic_DNA"/>
</dbReference>
<dbReference type="AlphaFoldDB" id="K1S1E6"/>
<comment type="caution">
    <text evidence="1">The sequence shown here is derived from an EMBL/GenBank/DDBJ whole genome shotgun (WGS) entry which is preliminary data.</text>
</comment>
<gene>
    <name evidence="1" type="ORF">OBE_15652</name>
</gene>
<accession>K1S1E6</accession>
<organism evidence="1">
    <name type="scientific">human gut metagenome</name>
    <dbReference type="NCBI Taxonomy" id="408170"/>
    <lineage>
        <taxon>unclassified sequences</taxon>
        <taxon>metagenomes</taxon>
        <taxon>organismal metagenomes</taxon>
    </lineage>
</organism>
<name>K1S1E6_9ZZZZ</name>